<dbReference type="Gene3D" id="1.50.10.10">
    <property type="match status" value="1"/>
</dbReference>
<evidence type="ECO:0000256" key="1">
    <source>
        <dbReference type="ARBA" id="ARBA00001445"/>
    </source>
</evidence>
<dbReference type="InterPro" id="IPR012341">
    <property type="entry name" value="6hp_glycosidase-like_sf"/>
</dbReference>
<dbReference type="Pfam" id="PF17389">
    <property type="entry name" value="Bac_rhamnosid6H"/>
    <property type="match status" value="1"/>
</dbReference>
<keyword evidence="3" id="KW-0378">Hydrolase</keyword>
<accession>A0A2M7SDD6</accession>
<evidence type="ECO:0000259" key="4">
    <source>
        <dbReference type="Pfam" id="PF05592"/>
    </source>
</evidence>
<dbReference type="InterPro" id="IPR008928">
    <property type="entry name" value="6-hairpin_glycosidase_sf"/>
</dbReference>
<comment type="caution">
    <text evidence="8">The sequence shown here is derived from an EMBL/GenBank/DDBJ whole genome shotgun (WGS) entry which is preliminary data.</text>
</comment>
<feature type="domain" description="Alpha-L-rhamnosidase six-hairpin glycosidase" evidence="6">
    <location>
        <begin position="644"/>
        <end position="987"/>
    </location>
</feature>
<proteinExistence type="predicted"/>
<dbReference type="Pfam" id="PF17390">
    <property type="entry name" value="Bac_rhamnosid_C"/>
    <property type="match status" value="1"/>
</dbReference>
<feature type="domain" description="Alpha-L-rhamnosidase C-terminal" evidence="7">
    <location>
        <begin position="990"/>
        <end position="1065"/>
    </location>
</feature>
<dbReference type="InterPro" id="IPR008902">
    <property type="entry name" value="Rhamnosid_concanavalin"/>
</dbReference>
<dbReference type="PIRSF" id="PIRSF010631">
    <property type="entry name" value="A-rhamnsds"/>
    <property type="match status" value="1"/>
</dbReference>
<evidence type="ECO:0000313" key="9">
    <source>
        <dbReference type="Proteomes" id="UP000229307"/>
    </source>
</evidence>
<feature type="domain" description="Alpha-L-rhamnosidase concanavalin-like" evidence="4">
    <location>
        <begin position="539"/>
        <end position="639"/>
    </location>
</feature>
<sequence>MANIRPVMLKSEYQINPIGIDAVQPRLSWQIEATRGLSQIYGSDVKSERRIGTVPILRGLKQTAYHILAASSREILDPDKADLWDSGKIESSETSQVKYSGKPLKSGMQCWWKVRVWDQDGQASEWSEPACWEMGLLEQKDWSGAKWISIDHRPDPGSKEDISVGDWIWYPEFKGHQTVYLRRYFNVEQGNKIRSAKARMAAYACGMLYINGIHVGDCGTLLYTTDFDIAKYLFPGKNTVLIQANCWQNMNTTQASAGALFGLSVKYENGAEAKVLTDNSWSAAEEIEGDWKGIDFEPKNWKNAKVVLKYGDPPWGRIPVAPKPFPSPLLRRSFELKKPIRQARAYICGLGYYEFYLNGKKAGDSVLDPGQTNYEHYAFYATYDITKQVRKGRNAAGIMLGNGWYNQDLVWGGLVYGKPGAICLIKIDYSDNTADTIITDENWKASEGPVVFNNVYAGETYDARKEIPGWSEPKFIDSGWQNAVVREPLTPKLVSQQIPPIKRMATVKPVELKWPVASDQWSADDKNHLLTNHSPLTTHHCIFDLGQNFTGWVKLKVKAPAGTTIRLRFTEVLYPDGRIDPNSTGVFATGVVQTDYYTCKGKGIEVWEPRFTYHGFRFVEMTGYPGKPYLDMLEGVVVHTSVQRNGSFTCSNDLLNRIHKTCLWTEISNLHSIPTDCPHRERCGWLGDAHVSGEMTIYNYDMALFWAKYMNDIETSLGMGGGTATGKPASPGIPCNISTGKRTCGEARPDWGSAIVQVPWYIYLYYNDTSVFEKHYPHMKRWVDYLTAMAKDNIVEDGFGDWCPPGDNAHMQCPPVLTSTALYYFDARLLSEIAKLLGKTGDAEQYGRLADQIKASFIKKFLDPEKMTFKSQTADAVALYLDLVPDGKRAEVAKSLNTDVMEKHSGHFTTGIIGSRHLYWALSDFGYDSTAYGILAKTDFPSFTDMFSQGATTLWEAMVPAYKDGTKPVFSFNHPMQGGFDAWFFSGIAGINPDARQPGFRHIILNPHLFGQLDWVRGIYHSVNGKIESWWKKEGTDLVWDVAVPPNTTATIYIPAENEAHVTEGGKPASQSSGVKFVRIENHRAIFEIGSGTYNFRSKI</sequence>
<dbReference type="Gene3D" id="2.60.420.10">
    <property type="entry name" value="Maltose phosphorylase, domain 3"/>
    <property type="match status" value="1"/>
</dbReference>
<comment type="catalytic activity">
    <reaction evidence="1">
        <text>Hydrolysis of terminal non-reducing alpha-L-rhamnose residues in alpha-L-rhamnosides.</text>
        <dbReference type="EC" id="3.2.1.40"/>
    </reaction>
</comment>
<organism evidence="8 9">
    <name type="scientific">Candidatus Desantisbacteria bacterium CG_4_10_14_0_8_um_filter_48_22</name>
    <dbReference type="NCBI Taxonomy" id="1974543"/>
    <lineage>
        <taxon>Bacteria</taxon>
        <taxon>Candidatus Desantisiibacteriota</taxon>
    </lineage>
</organism>
<evidence type="ECO:0000259" key="7">
    <source>
        <dbReference type="Pfam" id="PF17390"/>
    </source>
</evidence>
<evidence type="ECO:0000313" key="8">
    <source>
        <dbReference type="EMBL" id="PIZ17532.1"/>
    </source>
</evidence>
<dbReference type="SUPFAM" id="SSF48208">
    <property type="entry name" value="Six-hairpin glycosidases"/>
    <property type="match status" value="1"/>
</dbReference>
<dbReference type="InterPro" id="IPR035396">
    <property type="entry name" value="Bac_rhamnosid6H"/>
</dbReference>
<gene>
    <name evidence="8" type="ORF">COY52_04240</name>
</gene>
<dbReference type="InterPro" id="IPR035398">
    <property type="entry name" value="Bac_rhamnosid_C"/>
</dbReference>
<evidence type="ECO:0000256" key="3">
    <source>
        <dbReference type="ARBA" id="ARBA00022801"/>
    </source>
</evidence>
<dbReference type="GO" id="GO:0030596">
    <property type="term" value="F:alpha-L-rhamnosidase activity"/>
    <property type="evidence" value="ECO:0007669"/>
    <property type="project" value="UniProtKB-EC"/>
</dbReference>
<dbReference type="Proteomes" id="UP000229307">
    <property type="component" value="Unassembled WGS sequence"/>
</dbReference>
<dbReference type="AlphaFoldDB" id="A0A2M7SDD6"/>
<evidence type="ECO:0000259" key="5">
    <source>
        <dbReference type="Pfam" id="PF08531"/>
    </source>
</evidence>
<protein>
    <recommendedName>
        <fullName evidence="2">alpha-L-rhamnosidase</fullName>
        <ecNumber evidence="2">3.2.1.40</ecNumber>
    </recommendedName>
</protein>
<dbReference type="Pfam" id="PF05592">
    <property type="entry name" value="Bac_rhamnosid"/>
    <property type="match status" value="1"/>
</dbReference>
<dbReference type="InterPro" id="IPR008979">
    <property type="entry name" value="Galactose-bd-like_sf"/>
</dbReference>
<dbReference type="PANTHER" id="PTHR33307">
    <property type="entry name" value="ALPHA-RHAMNOSIDASE (EUROFUNG)"/>
    <property type="match status" value="1"/>
</dbReference>
<dbReference type="PANTHER" id="PTHR33307:SF6">
    <property type="entry name" value="ALPHA-RHAMNOSIDASE (EUROFUNG)-RELATED"/>
    <property type="match status" value="1"/>
</dbReference>
<dbReference type="EC" id="3.2.1.40" evidence="2"/>
<reference evidence="9" key="1">
    <citation type="submission" date="2017-09" db="EMBL/GenBank/DDBJ databases">
        <title>Depth-based differentiation of microbial function through sediment-hosted aquifers and enrichment of novel symbionts in the deep terrestrial subsurface.</title>
        <authorList>
            <person name="Probst A.J."/>
            <person name="Ladd B."/>
            <person name="Jarett J.K."/>
            <person name="Geller-Mcgrath D.E."/>
            <person name="Sieber C.M.K."/>
            <person name="Emerson J.B."/>
            <person name="Anantharaman K."/>
            <person name="Thomas B.C."/>
            <person name="Malmstrom R."/>
            <person name="Stieglmeier M."/>
            <person name="Klingl A."/>
            <person name="Woyke T."/>
            <person name="Ryan C.M."/>
            <person name="Banfield J.F."/>
        </authorList>
    </citation>
    <scope>NUCLEOTIDE SEQUENCE [LARGE SCALE GENOMIC DNA]</scope>
</reference>
<evidence type="ECO:0000259" key="6">
    <source>
        <dbReference type="Pfam" id="PF17389"/>
    </source>
</evidence>
<dbReference type="InterPro" id="IPR013783">
    <property type="entry name" value="Ig-like_fold"/>
</dbReference>
<dbReference type="Gene3D" id="2.60.40.10">
    <property type="entry name" value="Immunoglobulins"/>
    <property type="match status" value="1"/>
</dbReference>
<name>A0A2M7SDD6_9BACT</name>
<dbReference type="GO" id="GO:0005975">
    <property type="term" value="P:carbohydrate metabolic process"/>
    <property type="evidence" value="ECO:0007669"/>
    <property type="project" value="InterPro"/>
</dbReference>
<dbReference type="InterPro" id="IPR016007">
    <property type="entry name" value="Alpha_rhamnosid"/>
</dbReference>
<dbReference type="InterPro" id="IPR013737">
    <property type="entry name" value="Bac_rhamnosid_N"/>
</dbReference>
<dbReference type="Pfam" id="PF25788">
    <property type="entry name" value="Ig_Rha78A_N"/>
    <property type="match status" value="1"/>
</dbReference>
<feature type="domain" description="Bacterial alpha-L-rhamnosidase N-terminal" evidence="5">
    <location>
        <begin position="338"/>
        <end position="504"/>
    </location>
</feature>
<evidence type="ECO:0000256" key="2">
    <source>
        <dbReference type="ARBA" id="ARBA00012652"/>
    </source>
</evidence>
<dbReference type="EMBL" id="PFMR01000109">
    <property type="protein sequence ID" value="PIZ17532.1"/>
    <property type="molecule type" value="Genomic_DNA"/>
</dbReference>
<dbReference type="Gene3D" id="2.60.120.260">
    <property type="entry name" value="Galactose-binding domain-like"/>
    <property type="match status" value="3"/>
</dbReference>
<dbReference type="SUPFAM" id="SSF49785">
    <property type="entry name" value="Galactose-binding domain-like"/>
    <property type="match status" value="1"/>
</dbReference>
<dbReference type="Pfam" id="PF08531">
    <property type="entry name" value="Bac_rhamnosid_N"/>
    <property type="match status" value="1"/>
</dbReference>